<dbReference type="GO" id="GO:0006629">
    <property type="term" value="P:lipid metabolic process"/>
    <property type="evidence" value="ECO:0007669"/>
    <property type="project" value="InterPro"/>
</dbReference>
<feature type="transmembrane region" description="Helical" evidence="1">
    <location>
        <begin position="67"/>
        <end position="86"/>
    </location>
</feature>
<keyword evidence="1" id="KW-0472">Membrane</keyword>
<feature type="domain" description="Fatty acid desaturase" evidence="2">
    <location>
        <begin position="68"/>
        <end position="343"/>
    </location>
</feature>
<accession>A0A2T5MGY8</accession>
<protein>
    <submittedName>
        <fullName evidence="3">Fatty acid desaturase</fullName>
    </submittedName>
</protein>
<proteinExistence type="predicted"/>
<dbReference type="OrthoDB" id="696651at2"/>
<dbReference type="Pfam" id="PF00487">
    <property type="entry name" value="FA_desaturase"/>
    <property type="match status" value="1"/>
</dbReference>
<feature type="transmembrane region" description="Helical" evidence="1">
    <location>
        <begin position="234"/>
        <end position="256"/>
    </location>
</feature>
<organism evidence="3 4">
    <name type="scientific">Stenotrophobium rhamnosiphilum</name>
    <dbReference type="NCBI Taxonomy" id="2029166"/>
    <lineage>
        <taxon>Bacteria</taxon>
        <taxon>Pseudomonadati</taxon>
        <taxon>Pseudomonadota</taxon>
        <taxon>Gammaproteobacteria</taxon>
        <taxon>Nevskiales</taxon>
        <taxon>Nevskiaceae</taxon>
        <taxon>Stenotrophobium</taxon>
    </lineage>
</organism>
<dbReference type="EMBL" id="QANS01000003">
    <property type="protein sequence ID" value="PTU31836.1"/>
    <property type="molecule type" value="Genomic_DNA"/>
</dbReference>
<evidence type="ECO:0000259" key="2">
    <source>
        <dbReference type="Pfam" id="PF00487"/>
    </source>
</evidence>
<keyword evidence="4" id="KW-1185">Reference proteome</keyword>
<keyword evidence="1" id="KW-0812">Transmembrane</keyword>
<dbReference type="InterPro" id="IPR005804">
    <property type="entry name" value="FA_desaturase_dom"/>
</dbReference>
<keyword evidence="1" id="KW-1133">Transmembrane helix</keyword>
<evidence type="ECO:0000313" key="3">
    <source>
        <dbReference type="EMBL" id="PTU31836.1"/>
    </source>
</evidence>
<reference evidence="3 4" key="1">
    <citation type="submission" date="2018-04" db="EMBL/GenBank/DDBJ databases">
        <title>Novel species isolated from glacier.</title>
        <authorList>
            <person name="Liu Q."/>
            <person name="Xin Y.-H."/>
        </authorList>
    </citation>
    <scope>NUCLEOTIDE SEQUENCE [LARGE SCALE GENOMIC DNA]</scope>
    <source>
        <strain evidence="3 4">GT1R17</strain>
    </source>
</reference>
<feature type="transmembrane region" description="Helical" evidence="1">
    <location>
        <begin position="209"/>
        <end position="228"/>
    </location>
</feature>
<comment type="caution">
    <text evidence="3">The sequence shown here is derived from an EMBL/GenBank/DDBJ whole genome shotgun (WGS) entry which is preliminary data.</text>
</comment>
<gene>
    <name evidence="3" type="ORF">CJD38_10620</name>
</gene>
<evidence type="ECO:0000256" key="1">
    <source>
        <dbReference type="SAM" id="Phobius"/>
    </source>
</evidence>
<dbReference type="Proteomes" id="UP000244248">
    <property type="component" value="Unassembled WGS sequence"/>
</dbReference>
<dbReference type="CDD" id="cd01060">
    <property type="entry name" value="Membrane-FADS-like"/>
    <property type="match status" value="1"/>
</dbReference>
<feature type="transmembrane region" description="Helical" evidence="1">
    <location>
        <begin position="41"/>
        <end position="61"/>
    </location>
</feature>
<dbReference type="RefSeq" id="WP_107940380.1">
    <property type="nucleotide sequence ID" value="NZ_QANS01000003.1"/>
</dbReference>
<dbReference type="AlphaFoldDB" id="A0A2T5MGY8"/>
<sequence length="368" mass="42118">MNATLASAAMTDAQKTEHIKAVVLQEGARLRQQHPILLKQNLIGALILAGSLLGMIAMGTLYYFDLIAWYVCVPVVAIFASFTHELEHDLIHLMYFRNKPWAHNVMMALVWLARPSTISPWTRRRMHLHHHKHSGTRTDLEEQGITNGHAWGIKRVLMMSDQMLSIWLRPLEMAKLARRFIKAQNPKSHAEAIALGREQLLGYLPLGRIYYTLWHGFLIYHAVNWGAAAMGHAIPWWSFVAPTMAVVNFLAVTWLAPNALRMFCLHFVSSNMHYYGDIEDKNVMQQCQVLNTPLMWPFQLFCFNFGSTHAIHHFVVKEPFYIRQLTAPVAHKVMREMGVRFNDLPSIARANRWHATPVEVTANTSPAI</sequence>
<evidence type="ECO:0000313" key="4">
    <source>
        <dbReference type="Proteomes" id="UP000244248"/>
    </source>
</evidence>
<name>A0A2T5MGY8_9GAMM</name>